<feature type="region of interest" description="Disordered" evidence="1">
    <location>
        <begin position="188"/>
        <end position="274"/>
    </location>
</feature>
<dbReference type="Gene3D" id="2.60.40.780">
    <property type="entry name" value="von Hippel-Lindau disease tumour suppressor, beta domain"/>
    <property type="match status" value="1"/>
</dbReference>
<evidence type="ECO:0000259" key="2">
    <source>
        <dbReference type="Pfam" id="PF01847"/>
    </source>
</evidence>
<reference evidence="4" key="1">
    <citation type="journal article" date="2007" name="Proc. Natl. Acad. Sci. U.S.A.">
        <title>Genome sequencing reveals complex secondary metabolome in the marine actinomycete Salinispora tropica.</title>
        <authorList>
            <person name="Udwary D.W."/>
            <person name="Zeigler L."/>
            <person name="Asolkar R.N."/>
            <person name="Singan V."/>
            <person name="Lapidus A."/>
            <person name="Fenical W."/>
            <person name="Jensen P.R."/>
            <person name="Moore B.S."/>
        </authorList>
    </citation>
    <scope>NUCLEOTIDE SEQUENCE [LARGE SCALE GENOMIC DNA]</scope>
    <source>
        <strain evidence="4">ATCC BAA-916 / DSM 44818 / CNB-440</strain>
    </source>
</reference>
<dbReference type="Pfam" id="PF01847">
    <property type="entry name" value="VHL"/>
    <property type="match status" value="1"/>
</dbReference>
<feature type="compositionally biased region" description="Pro residues" evidence="1">
    <location>
        <begin position="216"/>
        <end position="230"/>
    </location>
</feature>
<feature type="compositionally biased region" description="Basic and acidic residues" evidence="1">
    <location>
        <begin position="50"/>
        <end position="59"/>
    </location>
</feature>
<dbReference type="InterPro" id="IPR024053">
    <property type="entry name" value="VHL_beta_dom"/>
</dbReference>
<dbReference type="eggNOG" id="COG3115">
    <property type="taxonomic scope" value="Bacteria"/>
</dbReference>
<evidence type="ECO:0000313" key="4">
    <source>
        <dbReference type="Proteomes" id="UP000000235"/>
    </source>
</evidence>
<dbReference type="InterPro" id="IPR037140">
    <property type="entry name" value="VHL_beta_dom_sf"/>
</dbReference>
<evidence type="ECO:0000256" key="1">
    <source>
        <dbReference type="SAM" id="MobiDB-lite"/>
    </source>
</evidence>
<feature type="compositionally biased region" description="Low complexity" evidence="1">
    <location>
        <begin position="247"/>
        <end position="266"/>
    </location>
</feature>
<dbReference type="HOGENOM" id="CLU_949594_0_0_11"/>
<accession>A4X4V7</accession>
<protein>
    <recommendedName>
        <fullName evidence="2">von Hippel-Lindau disease tumour suppressor beta domain-containing protein</fullName>
    </recommendedName>
</protein>
<feature type="compositionally biased region" description="Low complexity" evidence="1">
    <location>
        <begin position="206"/>
        <end position="215"/>
    </location>
</feature>
<dbReference type="KEGG" id="stp:Strop_1441"/>
<dbReference type="AlphaFoldDB" id="A4X4V7"/>
<keyword evidence="4" id="KW-1185">Reference proteome</keyword>
<evidence type="ECO:0000313" key="3">
    <source>
        <dbReference type="EMBL" id="ABP53907.1"/>
    </source>
</evidence>
<dbReference type="InterPro" id="IPR036208">
    <property type="entry name" value="VHL_sf"/>
</dbReference>
<feature type="region of interest" description="Disordered" evidence="1">
    <location>
        <begin position="1"/>
        <end position="144"/>
    </location>
</feature>
<proteinExistence type="predicted"/>
<dbReference type="SUPFAM" id="SSF49468">
    <property type="entry name" value="VHL"/>
    <property type="match status" value="1"/>
</dbReference>
<dbReference type="EMBL" id="CP000667">
    <property type="protein sequence ID" value="ABP53907.1"/>
    <property type="molecule type" value="Genomic_DNA"/>
</dbReference>
<dbReference type="Proteomes" id="UP000000235">
    <property type="component" value="Chromosome"/>
</dbReference>
<feature type="domain" description="von Hippel-Lindau disease tumour suppressor beta" evidence="2">
    <location>
        <begin position="285"/>
        <end position="336"/>
    </location>
</feature>
<sequence>MTDPHVQPTIDLASLPTITPISGIGAMTETSRSGDSPADKPSVSPPPGTSRREQRDEAPPHAAGKPSATWRSDAEIDNLLNQLDGPPRSASPRDSPPRPGKAEPPAVASPPIRAACSDGTPPPDNAACSNRPSGSDSPGRRALRPVRWLADVRRSAPPQLRRHHIVAVGSLGIILTAFAVNALHHPPKESSPAIATDAFPSNEARPLAPSATQSLPPSPTPTQSPSPTPTPIKMAVGARPAPPTSPPRTSTASASASASPTPSGLPALPPSDAACQKSVDGGAWTTVVFRNERQETIQVYWINHSGERHRYADVAPGESFTVHTFPAHPWVVTENDKDLACYRPATAKATAVVR</sequence>
<feature type="compositionally biased region" description="Polar residues" evidence="1">
    <location>
        <begin position="127"/>
        <end position="136"/>
    </location>
</feature>
<gene>
    <name evidence="3" type="ordered locus">Strop_1441</name>
</gene>
<organism evidence="3 4">
    <name type="scientific">Salinispora tropica (strain ATCC BAA-916 / DSM 44818 / JCM 13857 / NBRC 105044 / CNB-440)</name>
    <dbReference type="NCBI Taxonomy" id="369723"/>
    <lineage>
        <taxon>Bacteria</taxon>
        <taxon>Bacillati</taxon>
        <taxon>Actinomycetota</taxon>
        <taxon>Actinomycetes</taxon>
        <taxon>Micromonosporales</taxon>
        <taxon>Micromonosporaceae</taxon>
        <taxon>Salinispora</taxon>
    </lineage>
</organism>
<name>A4X4V7_SALTO</name>